<feature type="compositionally biased region" description="Basic and acidic residues" evidence="1">
    <location>
        <begin position="87"/>
        <end position="96"/>
    </location>
</feature>
<feature type="region of interest" description="Disordered" evidence="1">
    <location>
        <begin position="1"/>
        <end position="308"/>
    </location>
</feature>
<accession>A0A2A9NXB3</accession>
<evidence type="ECO:0000313" key="3">
    <source>
        <dbReference type="Proteomes" id="UP000242287"/>
    </source>
</evidence>
<dbReference type="AlphaFoldDB" id="A0A2A9NXB3"/>
<organism evidence="2 3">
    <name type="scientific">Amanita thiersii Skay4041</name>
    <dbReference type="NCBI Taxonomy" id="703135"/>
    <lineage>
        <taxon>Eukaryota</taxon>
        <taxon>Fungi</taxon>
        <taxon>Dikarya</taxon>
        <taxon>Basidiomycota</taxon>
        <taxon>Agaricomycotina</taxon>
        <taxon>Agaricomycetes</taxon>
        <taxon>Agaricomycetidae</taxon>
        <taxon>Agaricales</taxon>
        <taxon>Pluteineae</taxon>
        <taxon>Amanitaceae</taxon>
        <taxon>Amanita</taxon>
    </lineage>
</organism>
<feature type="compositionally biased region" description="Low complexity" evidence="1">
    <location>
        <begin position="271"/>
        <end position="284"/>
    </location>
</feature>
<dbReference type="OrthoDB" id="2596481at2759"/>
<dbReference type="Proteomes" id="UP000242287">
    <property type="component" value="Unassembled WGS sequence"/>
</dbReference>
<feature type="compositionally biased region" description="Low complexity" evidence="1">
    <location>
        <begin position="297"/>
        <end position="307"/>
    </location>
</feature>
<protein>
    <submittedName>
        <fullName evidence="2">Uncharacterized protein</fullName>
    </submittedName>
</protein>
<evidence type="ECO:0000256" key="1">
    <source>
        <dbReference type="SAM" id="MobiDB-lite"/>
    </source>
</evidence>
<keyword evidence="3" id="KW-1185">Reference proteome</keyword>
<dbReference type="EMBL" id="KZ301979">
    <property type="protein sequence ID" value="PFH52393.1"/>
    <property type="molecule type" value="Genomic_DNA"/>
</dbReference>
<sequence length="429" mass="47058">MSSAFSIPRSLSPHNSEDEVVWSLSESSISFSAQSSAENGVLQQHETESNEDEDDSDFVLLRRPPPLGARGRHWADLTSESEFSDGEDTRYADHKRSPFSPSTTPAPVLFNASNKQSPEEAVTNTSSPSPSPHARLGTAVSATVFPTGVSTGASSGEAVAATCARKSKKKAKAPVKDVQQTPKAKAKAQLKPEPPSPVPATTHLLPAPFSSSSQNGDKNPLQIAIDQAREAVRKQRRERRKEARKRKREEQKKEKKKEKKERKKEKKLKEQASMGATGASTGATQKNSQMPPKPKTLKTPKPAVKTTITPPEMFDEASTFITSFLANPLAQKDTVCRLTLLQSLIVELGFASTSLPASLRAARMFLKSRAFLNIKEYLATRNQGQFAIQRLLHPSRSALIKDIKRKRNPASLKWVKQQGLDVLLVSCFN</sequence>
<feature type="compositionally biased region" description="Low complexity" evidence="1">
    <location>
        <begin position="23"/>
        <end position="36"/>
    </location>
</feature>
<reference evidence="2 3" key="1">
    <citation type="submission" date="2014-02" db="EMBL/GenBank/DDBJ databases">
        <title>Transposable element dynamics among asymbiotic and ectomycorrhizal Amanita fungi.</title>
        <authorList>
            <consortium name="DOE Joint Genome Institute"/>
            <person name="Hess J."/>
            <person name="Skrede I."/>
            <person name="Wolfe B."/>
            <person name="LaButti K."/>
            <person name="Ohm R.A."/>
            <person name="Grigoriev I.V."/>
            <person name="Pringle A."/>
        </authorList>
    </citation>
    <scope>NUCLEOTIDE SEQUENCE [LARGE SCALE GENOMIC DNA]</scope>
    <source>
        <strain evidence="2 3">SKay4041</strain>
    </source>
</reference>
<proteinExistence type="predicted"/>
<evidence type="ECO:0000313" key="2">
    <source>
        <dbReference type="EMBL" id="PFH52393.1"/>
    </source>
</evidence>
<feature type="compositionally biased region" description="Polar residues" evidence="1">
    <location>
        <begin position="99"/>
        <end position="128"/>
    </location>
</feature>
<feature type="compositionally biased region" description="Basic residues" evidence="1">
    <location>
        <begin position="254"/>
        <end position="266"/>
    </location>
</feature>
<feature type="compositionally biased region" description="Basic residues" evidence="1">
    <location>
        <begin position="234"/>
        <end position="247"/>
    </location>
</feature>
<gene>
    <name evidence="2" type="ORF">AMATHDRAFT_2128</name>
</gene>
<name>A0A2A9NXB3_9AGAR</name>